<dbReference type="InterPro" id="IPR016431">
    <property type="entry name" value="Pyrv-formate_lyase-activ_prd"/>
</dbReference>
<dbReference type="InterPro" id="IPR058240">
    <property type="entry name" value="rSAM_sf"/>
</dbReference>
<reference evidence="8 9" key="1">
    <citation type="submission" date="2018-05" db="EMBL/GenBank/DDBJ databases">
        <title>Draft genome of Methanospirillum lacunae Ki8-1.</title>
        <authorList>
            <person name="Dueholm M.S."/>
            <person name="Nielsen P.H."/>
            <person name="Bakmann L.F."/>
            <person name="Otzen D.E."/>
        </authorList>
    </citation>
    <scope>NUCLEOTIDE SEQUENCE [LARGE SCALE GENOMIC DNA]</scope>
    <source>
        <strain evidence="8 9">Ki8-1</strain>
    </source>
</reference>
<sequence length="341" mass="38770">MNESNFKGKEALQYEAGSGNSVICSLCNHRCHIKDQKFGKCGVRENQGGRLFARTYARVSAEAIDPIEKKPLNHFLPGTYSYSLGSIGCNFSCSHCQNWHISQPDHIERMLQMIPPEEAVKRARSHNCASISWTYNEPTLWYEYTRDIGALAHHENLKTIYVTNGYMTEDALNNLAPVLDAWRVDLKSFSEKFYQTICKAHLQPVLDTTLRAKELGLHIETVTLIIPGLNDSMEEMGKLIDWVITNLGPDTPMHFTRFHPDFHMTERSATPIKTLEKIYELARNKGLMYPYLGNVGGHKYEHTYCPKCGKIVINREGYSVNTDNLDKARCANCNEPIHIVA</sequence>
<dbReference type="RefSeq" id="WP_109967832.1">
    <property type="nucleotide sequence ID" value="NZ_CP176093.1"/>
</dbReference>
<evidence type="ECO:0000256" key="1">
    <source>
        <dbReference type="ARBA" id="ARBA00022485"/>
    </source>
</evidence>
<dbReference type="GO" id="GO:0003824">
    <property type="term" value="F:catalytic activity"/>
    <property type="evidence" value="ECO:0007669"/>
    <property type="project" value="InterPro"/>
</dbReference>
<evidence type="ECO:0000256" key="3">
    <source>
        <dbReference type="ARBA" id="ARBA00022723"/>
    </source>
</evidence>
<dbReference type="NCBIfam" id="TIGR04337">
    <property type="entry name" value="AmmeMemoSam_rS"/>
    <property type="match status" value="1"/>
</dbReference>
<name>A0A2V2N9M7_9EURY</name>
<keyword evidence="1" id="KW-0004">4Fe-4S</keyword>
<dbReference type="PANTHER" id="PTHR30352">
    <property type="entry name" value="PYRUVATE FORMATE-LYASE-ACTIVATING ENZYME"/>
    <property type="match status" value="1"/>
</dbReference>
<gene>
    <name evidence="8" type="primary">amrS</name>
    <name evidence="8" type="ORF">DK846_04950</name>
</gene>
<feature type="domain" description="Radical SAM core" evidence="7">
    <location>
        <begin position="74"/>
        <end position="290"/>
    </location>
</feature>
<dbReference type="GO" id="GO:0051539">
    <property type="term" value="F:4 iron, 4 sulfur cluster binding"/>
    <property type="evidence" value="ECO:0007669"/>
    <property type="project" value="UniProtKB-KW"/>
</dbReference>
<feature type="binding site" evidence="6">
    <location>
        <position position="93"/>
    </location>
    <ligand>
        <name>[4Fe-4S] cluster</name>
        <dbReference type="ChEBI" id="CHEBI:49883"/>
        <note>4Fe-4S-S-AdoMet</note>
    </ligand>
</feature>
<dbReference type="Proteomes" id="UP000245657">
    <property type="component" value="Unassembled WGS sequence"/>
</dbReference>
<dbReference type="SMART" id="SM00729">
    <property type="entry name" value="Elp3"/>
    <property type="match status" value="1"/>
</dbReference>
<organism evidence="8 9">
    <name type="scientific">Methanospirillum lacunae</name>
    <dbReference type="NCBI Taxonomy" id="668570"/>
    <lineage>
        <taxon>Archaea</taxon>
        <taxon>Methanobacteriati</taxon>
        <taxon>Methanobacteriota</taxon>
        <taxon>Stenosarchaea group</taxon>
        <taxon>Methanomicrobia</taxon>
        <taxon>Methanomicrobiales</taxon>
        <taxon>Methanospirillaceae</taxon>
        <taxon>Methanospirillum</taxon>
    </lineage>
</organism>
<dbReference type="InterPro" id="IPR013785">
    <property type="entry name" value="Aldolase_TIM"/>
</dbReference>
<evidence type="ECO:0000313" key="9">
    <source>
        <dbReference type="Proteomes" id="UP000245657"/>
    </source>
</evidence>
<dbReference type="InterPro" id="IPR006638">
    <property type="entry name" value="Elp3/MiaA/NifB-like_rSAM"/>
</dbReference>
<keyword evidence="3 6" id="KW-0479">Metal-binding</keyword>
<evidence type="ECO:0000313" key="8">
    <source>
        <dbReference type="EMBL" id="PWR73178.1"/>
    </source>
</evidence>
<dbReference type="AlphaFoldDB" id="A0A2V2N9M7"/>
<dbReference type="SFLD" id="SFLDG01101">
    <property type="entry name" value="Uncharacterised_Radical_SAM_Su"/>
    <property type="match status" value="1"/>
</dbReference>
<dbReference type="SUPFAM" id="SSF102114">
    <property type="entry name" value="Radical SAM enzymes"/>
    <property type="match status" value="1"/>
</dbReference>
<evidence type="ECO:0000256" key="6">
    <source>
        <dbReference type="PIRSR" id="PIRSR004869-50"/>
    </source>
</evidence>
<keyword evidence="5 6" id="KW-0411">Iron-sulfur</keyword>
<dbReference type="Pfam" id="PF04055">
    <property type="entry name" value="Radical_SAM"/>
    <property type="match status" value="1"/>
</dbReference>
<dbReference type="GeneID" id="97549897"/>
<dbReference type="InterPro" id="IPR007197">
    <property type="entry name" value="rSAM"/>
</dbReference>
<feature type="binding site" evidence="6">
    <location>
        <position position="96"/>
    </location>
    <ligand>
        <name>[4Fe-4S] cluster</name>
        <dbReference type="ChEBI" id="CHEBI:49883"/>
        <note>4Fe-4S-S-AdoMet</note>
    </ligand>
</feature>
<accession>A0A2V2N9M7</accession>
<dbReference type="InterPro" id="IPR027596">
    <property type="entry name" value="AmmeMemoSam_rS"/>
</dbReference>
<dbReference type="SFLD" id="SFLDS00029">
    <property type="entry name" value="Radical_SAM"/>
    <property type="match status" value="1"/>
</dbReference>
<evidence type="ECO:0000256" key="4">
    <source>
        <dbReference type="ARBA" id="ARBA00023004"/>
    </source>
</evidence>
<comment type="caution">
    <text evidence="8">The sequence shown here is derived from an EMBL/GenBank/DDBJ whole genome shotgun (WGS) entry which is preliminary data.</text>
</comment>
<dbReference type="PROSITE" id="PS51918">
    <property type="entry name" value="RADICAL_SAM"/>
    <property type="match status" value="1"/>
</dbReference>
<dbReference type="OrthoDB" id="5682at2157"/>
<dbReference type="GO" id="GO:0046872">
    <property type="term" value="F:metal ion binding"/>
    <property type="evidence" value="ECO:0007669"/>
    <property type="project" value="UniProtKB-KW"/>
</dbReference>
<evidence type="ECO:0000256" key="2">
    <source>
        <dbReference type="ARBA" id="ARBA00022691"/>
    </source>
</evidence>
<dbReference type="EMBL" id="QGMY01000003">
    <property type="protein sequence ID" value="PWR73178.1"/>
    <property type="molecule type" value="Genomic_DNA"/>
</dbReference>
<keyword evidence="4 6" id="KW-0408">Iron</keyword>
<evidence type="ECO:0000256" key="5">
    <source>
        <dbReference type="ARBA" id="ARBA00023014"/>
    </source>
</evidence>
<proteinExistence type="predicted"/>
<keyword evidence="2 6" id="KW-0949">S-adenosyl-L-methionine</keyword>
<comment type="cofactor">
    <cofactor evidence="6">
        <name>[4Fe-4S] cluster</name>
        <dbReference type="ChEBI" id="CHEBI:49883"/>
    </cofactor>
    <text evidence="6">Binds 1 [4Fe-4S] cluster. The cluster is coordinated with 3 cysteines and an exchangeable S-adenosyl-L-methionine.</text>
</comment>
<protein>
    <submittedName>
        <fullName evidence="8">AmmeMemoRadiSam system radical SAM enzyme</fullName>
    </submittedName>
</protein>
<evidence type="ECO:0000259" key="7">
    <source>
        <dbReference type="PROSITE" id="PS51918"/>
    </source>
</evidence>
<dbReference type="CDD" id="cd01335">
    <property type="entry name" value="Radical_SAM"/>
    <property type="match status" value="1"/>
</dbReference>
<dbReference type="InterPro" id="IPR034457">
    <property type="entry name" value="Organic_radical-activating"/>
</dbReference>
<dbReference type="PIRSF" id="PIRSF004869">
    <property type="entry name" value="PflX_prd"/>
    <property type="match status" value="1"/>
</dbReference>
<dbReference type="PANTHER" id="PTHR30352:SF5">
    <property type="entry name" value="PYRUVATE FORMATE-LYASE 1-ACTIVATING ENZYME"/>
    <property type="match status" value="1"/>
</dbReference>
<dbReference type="Gene3D" id="3.20.20.70">
    <property type="entry name" value="Aldolase class I"/>
    <property type="match status" value="1"/>
</dbReference>
<feature type="binding site" evidence="6">
    <location>
        <position position="89"/>
    </location>
    <ligand>
        <name>[4Fe-4S] cluster</name>
        <dbReference type="ChEBI" id="CHEBI:49883"/>
        <note>4Fe-4S-S-AdoMet</note>
    </ligand>
</feature>
<keyword evidence="9" id="KW-1185">Reference proteome</keyword>